<dbReference type="Proteomes" id="UP000325713">
    <property type="component" value="Chromosome"/>
</dbReference>
<dbReference type="Pfam" id="PF13229">
    <property type="entry name" value="Beta_helix"/>
    <property type="match status" value="1"/>
</dbReference>
<dbReference type="Gene3D" id="2.160.20.10">
    <property type="entry name" value="Single-stranded right-handed beta-helix, Pectin lyase-like"/>
    <property type="match status" value="1"/>
</dbReference>
<gene>
    <name evidence="3" type="ORF">D0T92_02540</name>
</gene>
<evidence type="ECO:0000256" key="1">
    <source>
        <dbReference type="SAM" id="MobiDB-lite"/>
    </source>
</evidence>
<reference evidence="3 4" key="1">
    <citation type="submission" date="2018-08" db="EMBL/GenBank/DDBJ databases">
        <title>Neisseria zalophi ATCC BAA-2455 complete genome.</title>
        <authorList>
            <person name="Veseli I.A."/>
            <person name="Buttler R."/>
            <person name="Mascarenhas dos Santos A.C."/>
            <person name="Pombert J.-F."/>
        </authorList>
    </citation>
    <scope>NUCLEOTIDE SEQUENCE [LARGE SCALE GENOMIC DNA]</scope>
    <source>
        <strain evidence="3 4">ATCC BAA-2455</strain>
    </source>
</reference>
<dbReference type="EMBL" id="CP031700">
    <property type="protein sequence ID" value="QEY25523.1"/>
    <property type="molecule type" value="Genomic_DNA"/>
</dbReference>
<proteinExistence type="predicted"/>
<feature type="domain" description="Right handed beta helix" evidence="2">
    <location>
        <begin position="141"/>
        <end position="313"/>
    </location>
</feature>
<keyword evidence="4" id="KW-1185">Reference proteome</keyword>
<name>A0A5J6PWP9_9NEIS</name>
<dbReference type="InterPro" id="IPR012334">
    <property type="entry name" value="Pectin_lyas_fold"/>
</dbReference>
<feature type="region of interest" description="Disordered" evidence="1">
    <location>
        <begin position="649"/>
        <end position="668"/>
    </location>
</feature>
<sequence length="723" mass="79804">MKTYTPRTHSKYGKYIDIDDFKNPSNTYDQAIQEALATAHKEKAALYLHGTINIKQVIEINQSNKNVTGIFGDGMGQTKILFTHKQNGVHNYISNDTPPEKAGIWIDNQNGKFISDLSIQYKHTHHDDFYRAKQSYFGKINGIVVNNADHTLISKVEVSGANRAGVLFTSTDAISSGAKAALINGKINANQLPTGDNNKIVDSYLHHNRVAGVMVAYQKMFTAENNKLAWNGHHHDGGTGYGFATQAGSYNNGIVVIKNTTDHNYRKGIDSHDANNLIIKGNTLNGDRMFGIAVENRQFSMDKVTIQHNKVIHDPKFNILKDDDYGVLNDASLYAGFRAIRLENKAQPWQIFHNPKSGRFMISDNIIDNLTDNMGQTRAIEVRNNEKDVSYLLSINNNTIKGSSADNLISIFGNPDNPDTPYTEKGPGSGHIRILNNTMNIGSTHAPPIYIEEQNTNKQLHGKIVIEQNKLTVQDSNSSTGGISISSNAETILASHNTFDLGGKINRPVIRVEGDAHGKSLFHFVDNILRTDSSYTFENGDWLIHHNTRGNIHGNTHNSAIGIVGDNGTTIADILKAYKAANTPSAGKAFSPADDNEFVIDYSQEDKSDHSMPPASQPNIYDIGTTKIKMDTDLTEKVILHNEGVSRLNSSETLENEDMETASQSHPLSDLLDSHSNSLNINQLNSDNDHQEYVPGHVDARYISTELPNNSYIATEDPLGTIL</sequence>
<evidence type="ECO:0000313" key="3">
    <source>
        <dbReference type="EMBL" id="QEY25523.1"/>
    </source>
</evidence>
<dbReference type="SUPFAM" id="SSF51126">
    <property type="entry name" value="Pectin lyase-like"/>
    <property type="match status" value="1"/>
</dbReference>
<accession>A0A5J6PWP9</accession>
<protein>
    <submittedName>
        <fullName evidence="3">Right-handed parallel beta-helix repeat-containing protein</fullName>
    </submittedName>
</protein>
<dbReference type="KEGG" id="nzl:D0T92_02540"/>
<dbReference type="InterPro" id="IPR006626">
    <property type="entry name" value="PbH1"/>
</dbReference>
<dbReference type="SMART" id="SM00710">
    <property type="entry name" value="PbH1"/>
    <property type="match status" value="6"/>
</dbReference>
<dbReference type="RefSeq" id="WP_151049919.1">
    <property type="nucleotide sequence ID" value="NZ_CP031700.1"/>
</dbReference>
<dbReference type="InterPro" id="IPR039448">
    <property type="entry name" value="Beta_helix"/>
</dbReference>
<dbReference type="OrthoDB" id="8607025at2"/>
<organism evidence="3 4">
    <name type="scientific">Neisseria zalophi</name>
    <dbReference type="NCBI Taxonomy" id="640030"/>
    <lineage>
        <taxon>Bacteria</taxon>
        <taxon>Pseudomonadati</taxon>
        <taxon>Pseudomonadota</taxon>
        <taxon>Betaproteobacteria</taxon>
        <taxon>Neisseriales</taxon>
        <taxon>Neisseriaceae</taxon>
        <taxon>Neisseria</taxon>
    </lineage>
</organism>
<evidence type="ECO:0000259" key="2">
    <source>
        <dbReference type="Pfam" id="PF13229"/>
    </source>
</evidence>
<dbReference type="AlphaFoldDB" id="A0A5J6PWP9"/>
<dbReference type="InterPro" id="IPR011050">
    <property type="entry name" value="Pectin_lyase_fold/virulence"/>
</dbReference>
<evidence type="ECO:0000313" key="4">
    <source>
        <dbReference type="Proteomes" id="UP000325713"/>
    </source>
</evidence>